<feature type="region of interest" description="Disordered" evidence="1">
    <location>
        <begin position="237"/>
        <end position="284"/>
    </location>
</feature>
<dbReference type="Pfam" id="PF01048">
    <property type="entry name" value="PNP_UDP_1"/>
    <property type="match status" value="1"/>
</dbReference>
<feature type="compositionally biased region" description="Basic and acidic residues" evidence="1">
    <location>
        <begin position="275"/>
        <end position="284"/>
    </location>
</feature>
<comment type="caution">
    <text evidence="3">The sequence shown here is derived from an EMBL/GenBank/DDBJ whole genome shotgun (WGS) entry which is preliminary data.</text>
</comment>
<dbReference type="PANTHER" id="PTHR46832">
    <property type="entry name" value="5'-METHYLTHIOADENOSINE/S-ADENOSYLHOMOCYSTEINE NUCLEOSIDASE"/>
    <property type="match status" value="1"/>
</dbReference>
<keyword evidence="4" id="KW-1185">Reference proteome</keyword>
<gene>
    <name evidence="3" type="ORF">ACFF45_19270</name>
</gene>
<name>A0ABV5N3A5_9ACTN</name>
<evidence type="ECO:0000259" key="2">
    <source>
        <dbReference type="Pfam" id="PF01048"/>
    </source>
</evidence>
<proteinExistence type="predicted"/>
<evidence type="ECO:0000313" key="4">
    <source>
        <dbReference type="Proteomes" id="UP001589709"/>
    </source>
</evidence>
<dbReference type="InterPro" id="IPR035994">
    <property type="entry name" value="Nucleoside_phosphorylase_sf"/>
</dbReference>
<reference evidence="3 4" key="1">
    <citation type="submission" date="2024-09" db="EMBL/GenBank/DDBJ databases">
        <authorList>
            <person name="Sun Q."/>
            <person name="Mori K."/>
        </authorList>
    </citation>
    <scope>NUCLEOTIDE SEQUENCE [LARGE SCALE GENOMIC DNA]</scope>
    <source>
        <strain evidence="3 4">JCM 6917</strain>
    </source>
</reference>
<dbReference type="RefSeq" id="WP_381347580.1">
    <property type="nucleotide sequence ID" value="NZ_JBHMCY010000035.1"/>
</dbReference>
<dbReference type="SUPFAM" id="SSF53167">
    <property type="entry name" value="Purine and uridine phosphorylases"/>
    <property type="match status" value="1"/>
</dbReference>
<feature type="domain" description="Nucleoside phosphorylase" evidence="2">
    <location>
        <begin position="8"/>
        <end position="236"/>
    </location>
</feature>
<sequence length="284" mass="30147">MPETSSTAVVLTALPEEYDAVRAHLGDTEELVHEDGTRVERGRLAGTAWTVAVAELGEGAVNAAALTMQIVSWLRPEALLFVGVAGGLKDDVEIGDVVVGTKVYAVQGGKQTPSGFLARPEVWHGSHRLLQAARSALRDLEGVRGHRKPIACGDVVLADDRSAFAEYIRRTYNDAHAIEMEGSGAAHAAHLSGRLDALVIRGISDRADPGKHAADASGSQERAAAQAATVAVAVLRKQRPRGSGDSREGLQPAPAYGGDHLDFRNSTFHGPFVAKRVERDDGER</sequence>
<evidence type="ECO:0000313" key="3">
    <source>
        <dbReference type="EMBL" id="MFB9464788.1"/>
    </source>
</evidence>
<dbReference type="Gene3D" id="3.40.50.1580">
    <property type="entry name" value="Nucleoside phosphorylase domain"/>
    <property type="match status" value="1"/>
</dbReference>
<dbReference type="PANTHER" id="PTHR46832:SF1">
    <property type="entry name" value="5'-METHYLTHIOADENOSINE_S-ADENOSYLHOMOCYSTEINE NUCLEOSIDASE"/>
    <property type="match status" value="1"/>
</dbReference>
<dbReference type="InterPro" id="IPR000845">
    <property type="entry name" value="Nucleoside_phosphorylase_d"/>
</dbReference>
<accession>A0ABV5N3A5</accession>
<protein>
    <submittedName>
        <fullName evidence="3">5'-methylthioadenosine/S-adenosylhomocysteine nucleosidase</fullName>
    </submittedName>
</protein>
<dbReference type="CDD" id="cd09008">
    <property type="entry name" value="MTAN"/>
    <property type="match status" value="1"/>
</dbReference>
<evidence type="ECO:0000256" key="1">
    <source>
        <dbReference type="SAM" id="MobiDB-lite"/>
    </source>
</evidence>
<dbReference type="Proteomes" id="UP001589709">
    <property type="component" value="Unassembled WGS sequence"/>
</dbReference>
<dbReference type="EMBL" id="JBHMCY010000035">
    <property type="protein sequence ID" value="MFB9464788.1"/>
    <property type="molecule type" value="Genomic_DNA"/>
</dbReference>
<organism evidence="3 4">
    <name type="scientific">Streptomyces cinereospinus</name>
    <dbReference type="NCBI Taxonomy" id="285561"/>
    <lineage>
        <taxon>Bacteria</taxon>
        <taxon>Bacillati</taxon>
        <taxon>Actinomycetota</taxon>
        <taxon>Actinomycetes</taxon>
        <taxon>Kitasatosporales</taxon>
        <taxon>Streptomycetaceae</taxon>
        <taxon>Streptomyces</taxon>
    </lineage>
</organism>